<proteinExistence type="inferred from homology"/>
<dbReference type="InterPro" id="IPR039426">
    <property type="entry name" value="TonB-dep_rcpt-like"/>
</dbReference>
<keyword evidence="10 11" id="KW-0998">Cell outer membrane</keyword>
<reference evidence="15 16" key="1">
    <citation type="submission" date="2020-03" db="EMBL/GenBank/DDBJ databases">
        <title>Genomic Encyclopedia of Type Strains, Phase IV (KMG-IV): sequencing the most valuable type-strain genomes for metagenomic binning, comparative biology and taxonomic classification.</title>
        <authorList>
            <person name="Goeker M."/>
        </authorList>
    </citation>
    <scope>NUCLEOTIDE SEQUENCE [LARGE SCALE GENOMIC DNA]</scope>
    <source>
        <strain evidence="15 16">DSM 27651</strain>
    </source>
</reference>
<keyword evidence="4" id="KW-0410">Iron transport</keyword>
<keyword evidence="16" id="KW-1185">Reference proteome</keyword>
<dbReference type="RefSeq" id="WP_167954487.1">
    <property type="nucleotide sequence ID" value="NZ_JAATJE010000002.1"/>
</dbReference>
<evidence type="ECO:0000256" key="4">
    <source>
        <dbReference type="ARBA" id="ARBA00022496"/>
    </source>
</evidence>
<dbReference type="PANTHER" id="PTHR32552:SF81">
    <property type="entry name" value="TONB-DEPENDENT OUTER MEMBRANE RECEPTOR"/>
    <property type="match status" value="1"/>
</dbReference>
<evidence type="ECO:0000256" key="2">
    <source>
        <dbReference type="ARBA" id="ARBA00022448"/>
    </source>
</evidence>
<feature type="domain" description="TonB-dependent receptor plug" evidence="14">
    <location>
        <begin position="9"/>
        <end position="71"/>
    </location>
</feature>
<protein>
    <submittedName>
        <fullName evidence="15">Iron complex outermembrane receptor protein</fullName>
    </submittedName>
</protein>
<dbReference type="EMBL" id="JAATJE010000002">
    <property type="protein sequence ID" value="NJC34401.1"/>
    <property type="molecule type" value="Genomic_DNA"/>
</dbReference>
<keyword evidence="5 11" id="KW-0812">Transmembrane</keyword>
<dbReference type="InterPro" id="IPR036942">
    <property type="entry name" value="Beta-barrel_TonB_sf"/>
</dbReference>
<keyword evidence="3 11" id="KW-1134">Transmembrane beta strand</keyword>
<comment type="subcellular location">
    <subcellularLocation>
        <location evidence="1 11">Cell outer membrane</location>
        <topology evidence="1 11">Multi-pass membrane protein</topology>
    </subcellularLocation>
</comment>
<keyword evidence="8 12" id="KW-0798">TonB box</keyword>
<evidence type="ECO:0000256" key="9">
    <source>
        <dbReference type="ARBA" id="ARBA00023136"/>
    </source>
</evidence>
<dbReference type="PANTHER" id="PTHR32552">
    <property type="entry name" value="FERRICHROME IRON RECEPTOR-RELATED"/>
    <property type="match status" value="1"/>
</dbReference>
<evidence type="ECO:0000256" key="5">
    <source>
        <dbReference type="ARBA" id="ARBA00022692"/>
    </source>
</evidence>
<evidence type="ECO:0000259" key="13">
    <source>
        <dbReference type="Pfam" id="PF00593"/>
    </source>
</evidence>
<evidence type="ECO:0000256" key="12">
    <source>
        <dbReference type="RuleBase" id="RU003357"/>
    </source>
</evidence>
<feature type="domain" description="TonB-dependent receptor-like beta-barrel" evidence="13">
    <location>
        <begin position="188"/>
        <end position="605"/>
    </location>
</feature>
<keyword evidence="6" id="KW-0408">Iron</keyword>
<evidence type="ECO:0000256" key="7">
    <source>
        <dbReference type="ARBA" id="ARBA00023065"/>
    </source>
</evidence>
<name>A0ABX0XNY3_9SPHN</name>
<evidence type="ECO:0000259" key="14">
    <source>
        <dbReference type="Pfam" id="PF07715"/>
    </source>
</evidence>
<dbReference type="Gene3D" id="2.40.170.20">
    <property type="entry name" value="TonB-dependent receptor, beta-barrel domain"/>
    <property type="match status" value="1"/>
</dbReference>
<comment type="similarity">
    <text evidence="11 12">Belongs to the TonB-dependent receptor family.</text>
</comment>
<evidence type="ECO:0000256" key="8">
    <source>
        <dbReference type="ARBA" id="ARBA00023077"/>
    </source>
</evidence>
<comment type="caution">
    <text evidence="15">The sequence shown here is derived from an EMBL/GenBank/DDBJ whole genome shotgun (WGS) entry which is preliminary data.</text>
</comment>
<evidence type="ECO:0000256" key="6">
    <source>
        <dbReference type="ARBA" id="ARBA00023004"/>
    </source>
</evidence>
<evidence type="ECO:0000256" key="3">
    <source>
        <dbReference type="ARBA" id="ARBA00022452"/>
    </source>
</evidence>
<sequence length="646" mass="70902">MTQFNQLSQIGSTFVTIRGIESNPFIVNRAAVYVDGIPFREVQDQSLGFIEQVEVLRGPQGTLYGSNTESGLIVIRTRMPTDSFEMDASLTGTFFGNGEGIDARFAAGGPLTSTLAGSVVVTHEEADSFLRNIASSIGEPGYLQNSFVQGKLRWNPTERLTIDLLSYYFRQRAPGLYKQEFLPIDPDVYNANYSGFNGGLTPGRYRLVNDAPKNTERDEYTVGANLNYDLGGARLDVNASWRSDTDDAFGTDIDLTALPAVAGADLGSDRFVNMEARLSAARGDPVQWVVGMNHYRDRRQQTLLTLVGPGGLADYNPAPPQTSRSRDYAVFGNVSVPIADKVRLGGGLRLESAERALNQQAGSLDLGPAGQFAFAAEDLSQTFTELLPRVSIDWKPTENLLLYTSVAKGWIPGGFNLAAASVSVTEDFTRYGAETLWTYEAGAKLTLLNGRALLAGAVFHTDAQNWQEYNVLVDSSGQAVSTNLITSNAAIRSRGFEVELTARPDPTLNLTASLGYVDSIYTDYRFSAVQDFTGNRVKLVPRFDASLAASWRPWRGLFLRGEANAVGDTPLHPENIAKQNAYVLLNAQVGWEQDEWDLRLFVDNITDERVFTTQAYSNFAFGFDGTYYAGIGSPRVIGLRLARRWR</sequence>
<organism evidence="15 16">
    <name type="scientific">Sphingomonas jejuensis</name>
    <dbReference type="NCBI Taxonomy" id="904715"/>
    <lineage>
        <taxon>Bacteria</taxon>
        <taxon>Pseudomonadati</taxon>
        <taxon>Pseudomonadota</taxon>
        <taxon>Alphaproteobacteria</taxon>
        <taxon>Sphingomonadales</taxon>
        <taxon>Sphingomonadaceae</taxon>
        <taxon>Sphingomonas</taxon>
    </lineage>
</organism>
<dbReference type="Proteomes" id="UP000734218">
    <property type="component" value="Unassembled WGS sequence"/>
</dbReference>
<keyword evidence="7" id="KW-0406">Ion transport</keyword>
<keyword evidence="2 11" id="KW-0813">Transport</keyword>
<evidence type="ECO:0000256" key="11">
    <source>
        <dbReference type="PROSITE-ProRule" id="PRU01360"/>
    </source>
</evidence>
<accession>A0ABX0XNY3</accession>
<evidence type="ECO:0000256" key="1">
    <source>
        <dbReference type="ARBA" id="ARBA00004571"/>
    </source>
</evidence>
<evidence type="ECO:0000313" key="15">
    <source>
        <dbReference type="EMBL" id="NJC34401.1"/>
    </source>
</evidence>
<evidence type="ECO:0000313" key="16">
    <source>
        <dbReference type="Proteomes" id="UP000734218"/>
    </source>
</evidence>
<gene>
    <name evidence="15" type="ORF">GGR88_001915</name>
</gene>
<dbReference type="InterPro" id="IPR000531">
    <property type="entry name" value="Beta-barrel_TonB"/>
</dbReference>
<keyword evidence="9 11" id="KW-0472">Membrane</keyword>
<dbReference type="InterPro" id="IPR012910">
    <property type="entry name" value="Plug_dom"/>
</dbReference>
<dbReference type="PROSITE" id="PS52016">
    <property type="entry name" value="TONB_DEPENDENT_REC_3"/>
    <property type="match status" value="1"/>
</dbReference>
<evidence type="ECO:0000256" key="10">
    <source>
        <dbReference type="ARBA" id="ARBA00023237"/>
    </source>
</evidence>
<keyword evidence="15" id="KW-0675">Receptor</keyword>
<dbReference type="Pfam" id="PF07715">
    <property type="entry name" value="Plug"/>
    <property type="match status" value="1"/>
</dbReference>
<dbReference type="Pfam" id="PF00593">
    <property type="entry name" value="TonB_dep_Rec_b-barrel"/>
    <property type="match status" value="1"/>
</dbReference>
<dbReference type="SUPFAM" id="SSF56935">
    <property type="entry name" value="Porins"/>
    <property type="match status" value="1"/>
</dbReference>